<feature type="region of interest" description="Disordered" evidence="2">
    <location>
        <begin position="191"/>
        <end position="214"/>
    </location>
</feature>
<keyword evidence="3" id="KW-1133">Transmembrane helix</keyword>
<feature type="region of interest" description="Disordered" evidence="2">
    <location>
        <begin position="227"/>
        <end position="324"/>
    </location>
</feature>
<feature type="compositionally biased region" description="Basic and acidic residues" evidence="2">
    <location>
        <begin position="243"/>
        <end position="262"/>
    </location>
</feature>
<organism evidence="4 5">
    <name type="scientific">Angiostrongylus cantonensis</name>
    <name type="common">Rat lungworm</name>
    <dbReference type="NCBI Taxonomy" id="6313"/>
    <lineage>
        <taxon>Eukaryota</taxon>
        <taxon>Metazoa</taxon>
        <taxon>Ecdysozoa</taxon>
        <taxon>Nematoda</taxon>
        <taxon>Chromadorea</taxon>
        <taxon>Rhabditida</taxon>
        <taxon>Rhabditina</taxon>
        <taxon>Rhabditomorpha</taxon>
        <taxon>Strongyloidea</taxon>
        <taxon>Metastrongylidae</taxon>
        <taxon>Angiostrongylus</taxon>
    </lineage>
</organism>
<evidence type="ECO:0000313" key="5">
    <source>
        <dbReference type="WBParaSite" id="ACAC_0000156001-mRNA-1"/>
    </source>
</evidence>
<dbReference type="Proteomes" id="UP000035642">
    <property type="component" value="Unassembled WGS sequence"/>
</dbReference>
<name>A0A158P6U3_ANGCA</name>
<keyword evidence="3" id="KW-0472">Membrane</keyword>
<feature type="compositionally biased region" description="Low complexity" evidence="2">
    <location>
        <begin position="193"/>
        <end position="211"/>
    </location>
</feature>
<keyword evidence="1" id="KW-0677">Repeat</keyword>
<evidence type="ECO:0000256" key="2">
    <source>
        <dbReference type="SAM" id="MobiDB-lite"/>
    </source>
</evidence>
<proteinExistence type="predicted"/>
<reference evidence="4" key="1">
    <citation type="submission" date="2012-09" db="EMBL/GenBank/DDBJ databases">
        <authorList>
            <person name="Martin A.A."/>
        </authorList>
    </citation>
    <scope>NUCLEOTIDE SEQUENCE</scope>
</reference>
<feature type="transmembrane region" description="Helical" evidence="3">
    <location>
        <begin position="12"/>
        <end position="38"/>
    </location>
</feature>
<dbReference type="PANTHER" id="PTHR24637:SF354">
    <property type="entry name" value="COLLAGEN"/>
    <property type="match status" value="1"/>
</dbReference>
<evidence type="ECO:0000256" key="1">
    <source>
        <dbReference type="ARBA" id="ARBA00022737"/>
    </source>
</evidence>
<dbReference type="AlphaFoldDB" id="A0A158P6U3"/>
<sequence>MMRPMDSSRESAYKGVIAVSLSVTFVSTAFLFIVIPIIREFAETSSEMLERDAAYCGTMSSELSYIIMRFGSKRINSTTRIKRKTANEEYEGYDDDVDENSCNKNIGRVFHHDRLEGMENTTGLVSEFLVISSSKYTMSRLMSFVIDSRKESYCCNQSVISKFQEIKSLTCCALENHLFLFRCEYPPGPPGLPGRDGMPGPSGTPGTPGMPARLPCEPPIDYLKACPDPCPTGMQGPSGETGPHGDKGITGKPGEPGKRGVDEVGDPGEDAVPQPFIPGPPGEVGNEGPPGPPGPVGMPGIDGPVGPPGPRGKKGKDGFPGANGGVGPVGPMGEAGEDGGKGVCPTYCAADGGVFFVQPPDWFFNN</sequence>
<reference evidence="5" key="2">
    <citation type="submission" date="2016-04" db="UniProtKB">
        <authorList>
            <consortium name="WormBaseParasite"/>
        </authorList>
    </citation>
    <scope>IDENTIFICATION</scope>
</reference>
<dbReference type="STRING" id="6313.A0A158P6U3"/>
<dbReference type="PANTHER" id="PTHR24637">
    <property type="entry name" value="COLLAGEN"/>
    <property type="match status" value="1"/>
</dbReference>
<keyword evidence="3" id="KW-0812">Transmembrane</keyword>
<evidence type="ECO:0000256" key="3">
    <source>
        <dbReference type="SAM" id="Phobius"/>
    </source>
</evidence>
<accession>A0A158P6U3</accession>
<evidence type="ECO:0000313" key="4">
    <source>
        <dbReference type="Proteomes" id="UP000035642"/>
    </source>
</evidence>
<keyword evidence="4" id="KW-1185">Reference proteome</keyword>
<protein>
    <submittedName>
        <fullName evidence="5">Col_cuticle_N domain-containing protein</fullName>
    </submittedName>
</protein>
<dbReference type="WBParaSite" id="ACAC_0000156001-mRNA-1">
    <property type="protein sequence ID" value="ACAC_0000156001-mRNA-1"/>
    <property type="gene ID" value="ACAC_0000156001"/>
</dbReference>